<dbReference type="Pfam" id="PF25999">
    <property type="entry name" value="SYNRG_C"/>
    <property type="match status" value="1"/>
</dbReference>
<reference evidence="4" key="2">
    <citation type="submission" date="2025-08" db="UniProtKB">
        <authorList>
            <consortium name="RefSeq"/>
        </authorList>
    </citation>
    <scope>IDENTIFICATION</scope>
    <source>
        <tissue evidence="4">Leaf</tissue>
    </source>
</reference>
<keyword evidence="3" id="KW-1185">Reference proteome</keyword>
<dbReference type="RefSeq" id="XP_021856411.1">
    <property type="nucleotide sequence ID" value="XM_022000719.2"/>
</dbReference>
<dbReference type="InterPro" id="IPR059024">
    <property type="entry name" value="SYNRG_C"/>
</dbReference>
<evidence type="ECO:0000256" key="1">
    <source>
        <dbReference type="SAM" id="MobiDB-lite"/>
    </source>
</evidence>
<name>A0A9R0IW17_SPIOL</name>
<dbReference type="GeneID" id="110795703"/>
<feature type="compositionally biased region" description="Polar residues" evidence="1">
    <location>
        <begin position="96"/>
        <end position="111"/>
    </location>
</feature>
<feature type="domain" description="Synergin gamma C-terminal" evidence="2">
    <location>
        <begin position="580"/>
        <end position="770"/>
    </location>
</feature>
<reference evidence="3" key="1">
    <citation type="journal article" date="2021" name="Nat. Commun.">
        <title>Genomic analyses provide insights into spinach domestication and the genetic basis of agronomic traits.</title>
        <authorList>
            <person name="Cai X."/>
            <person name="Sun X."/>
            <person name="Xu C."/>
            <person name="Sun H."/>
            <person name="Wang X."/>
            <person name="Ge C."/>
            <person name="Zhang Z."/>
            <person name="Wang Q."/>
            <person name="Fei Z."/>
            <person name="Jiao C."/>
            <person name="Wang Q."/>
        </authorList>
    </citation>
    <scope>NUCLEOTIDE SEQUENCE [LARGE SCALE GENOMIC DNA]</scope>
    <source>
        <strain evidence="3">cv. Varoflay</strain>
    </source>
</reference>
<feature type="compositionally biased region" description="Polar residues" evidence="1">
    <location>
        <begin position="48"/>
        <end position="63"/>
    </location>
</feature>
<protein>
    <submittedName>
        <fullName evidence="4">Uncharacterized protein isoform X1</fullName>
    </submittedName>
</protein>
<feature type="region of interest" description="Disordered" evidence="1">
    <location>
        <begin position="48"/>
        <end position="76"/>
    </location>
</feature>
<evidence type="ECO:0000259" key="2">
    <source>
        <dbReference type="Pfam" id="PF25999"/>
    </source>
</evidence>
<accession>A0A9R0IW17</accession>
<feature type="compositionally biased region" description="Polar residues" evidence="1">
    <location>
        <begin position="16"/>
        <end position="25"/>
    </location>
</feature>
<feature type="region of interest" description="Disordered" evidence="1">
    <location>
        <begin position="91"/>
        <end position="111"/>
    </location>
</feature>
<dbReference type="OrthoDB" id="765227at2759"/>
<sequence length="776" mass="85134">MAENDDAFSFGDFKSAPQTNGVTSTSKTDDVWADFFFNPLPPQSQYLPNNEFSNWAQPKSDPSSIRDDPFLNKSQKPTIGALPLSLFGEVEEEDGSNNISDNPQSHQNGNSKFNGFSLNFDGVASDLVVSSDNNMNDNDEDEDDEWEFKVAFSGNGIAEQGSLKERGGSVVSGSVIGTLAMMDREKQAGQDASTSVDHRPGVISFVPPQSIDFFAASYGNGANHLSSEDVGIKSTASITNGFTWDPFPVVEYVGNISGISAISMNQDDDFDDFGDFIDASKEVVSEEQQKQLGAHTNSTELQLPNGEVQEKQTQTGLSRGALPLSLFSDGTEESSDCLNLQNEVVHLPSLSPGNSFSGQGSAISINDLISNLYSQAQLTSSADSTVKPAENEEHSHPKVTVPIPLEVDEDWNDGSWEFKGAESENGVEEQLSTAVPVNIAQKESEILPELQTYTEFYDQLRGSLCFLLSCQLDELKKARNSDVENGNGGKAEALDDEIQEVSKLLEESVISKEVRSEKDLERSSCLNKFLEVLQGPKFNVIEADFSLSKRLQLAANEWKVAAELLRHAISMLKILSLGSSDEKSLYASTWSKIINVCDQELRHGASIWKRATEKNVQHQILSDSRGQQFIQALGEIYRVVELVGLSAKVYRPWILLNVLDPSQFLSALVECGALWVNSGLEESLQNLSDGVDFQCNETAKALVISIKNICDIDVVTVHDRLLLEHKSVCRLSLLPQDMMDLKMVTWGEKAYFSNLANLWANLISSDSPQLPNLQVS</sequence>
<gene>
    <name evidence="4" type="primary">LOC110795703</name>
</gene>
<proteinExistence type="predicted"/>
<dbReference type="PANTHER" id="PTHR35701">
    <property type="entry name" value="OS11G0148400 PROTEIN"/>
    <property type="match status" value="1"/>
</dbReference>
<feature type="compositionally biased region" description="Polar residues" evidence="1">
    <location>
        <begin position="290"/>
        <end position="302"/>
    </location>
</feature>
<evidence type="ECO:0000313" key="3">
    <source>
        <dbReference type="Proteomes" id="UP000813463"/>
    </source>
</evidence>
<evidence type="ECO:0000313" key="4">
    <source>
        <dbReference type="RefSeq" id="XP_021856411.1"/>
    </source>
</evidence>
<dbReference type="PANTHER" id="PTHR35701:SF1">
    <property type="entry name" value="OS11G0148400 PROTEIN"/>
    <property type="match status" value="1"/>
</dbReference>
<dbReference type="AlphaFoldDB" id="A0A9R0IW17"/>
<organism evidence="3 4">
    <name type="scientific">Spinacia oleracea</name>
    <name type="common">Spinach</name>
    <dbReference type="NCBI Taxonomy" id="3562"/>
    <lineage>
        <taxon>Eukaryota</taxon>
        <taxon>Viridiplantae</taxon>
        <taxon>Streptophyta</taxon>
        <taxon>Embryophyta</taxon>
        <taxon>Tracheophyta</taxon>
        <taxon>Spermatophyta</taxon>
        <taxon>Magnoliopsida</taxon>
        <taxon>eudicotyledons</taxon>
        <taxon>Gunneridae</taxon>
        <taxon>Pentapetalae</taxon>
        <taxon>Caryophyllales</taxon>
        <taxon>Chenopodiaceae</taxon>
        <taxon>Chenopodioideae</taxon>
        <taxon>Anserineae</taxon>
        <taxon>Spinacia</taxon>
    </lineage>
</organism>
<dbReference type="Proteomes" id="UP000813463">
    <property type="component" value="Chromosome 4"/>
</dbReference>
<feature type="region of interest" description="Disordered" evidence="1">
    <location>
        <begin position="288"/>
        <end position="315"/>
    </location>
</feature>
<feature type="region of interest" description="Disordered" evidence="1">
    <location>
        <begin position="1"/>
        <end position="25"/>
    </location>
</feature>